<evidence type="ECO:0000256" key="1">
    <source>
        <dbReference type="ARBA" id="ARBA00022485"/>
    </source>
</evidence>
<dbReference type="SUPFAM" id="SSF54862">
    <property type="entry name" value="4Fe-4S ferredoxins"/>
    <property type="match status" value="1"/>
</dbReference>
<dbReference type="Proteomes" id="UP000502179">
    <property type="component" value="Chromosome"/>
</dbReference>
<dbReference type="InterPro" id="IPR017900">
    <property type="entry name" value="4Fe4S_Fe_S_CS"/>
</dbReference>
<accession>A0A6G7PT05</accession>
<dbReference type="InterPro" id="IPR017896">
    <property type="entry name" value="4Fe4S_Fe-S-bd"/>
</dbReference>
<dbReference type="InterPro" id="IPR054822">
    <property type="entry name" value="DsrO-like"/>
</dbReference>
<dbReference type="EMBL" id="CP048877">
    <property type="protein sequence ID" value="QIJ70750.1"/>
    <property type="molecule type" value="Genomic_DNA"/>
</dbReference>
<keyword evidence="1" id="KW-0004">4Fe-4S</keyword>
<evidence type="ECO:0000313" key="6">
    <source>
        <dbReference type="Proteomes" id="UP000502179"/>
    </source>
</evidence>
<evidence type="ECO:0000256" key="2">
    <source>
        <dbReference type="ARBA" id="ARBA00022723"/>
    </source>
</evidence>
<dbReference type="CDD" id="cd10551">
    <property type="entry name" value="PsrB"/>
    <property type="match status" value="1"/>
</dbReference>
<evidence type="ECO:0000256" key="3">
    <source>
        <dbReference type="ARBA" id="ARBA00023004"/>
    </source>
</evidence>
<dbReference type="Pfam" id="PF13247">
    <property type="entry name" value="Fer4_11"/>
    <property type="match status" value="2"/>
</dbReference>
<keyword evidence="3" id="KW-0408">Iron</keyword>
<evidence type="ECO:0000256" key="4">
    <source>
        <dbReference type="ARBA" id="ARBA00023014"/>
    </source>
</evidence>
<dbReference type="GO" id="GO:0051539">
    <property type="term" value="F:4 iron, 4 sulfur cluster binding"/>
    <property type="evidence" value="ECO:0007669"/>
    <property type="project" value="UniProtKB-KW"/>
</dbReference>
<dbReference type="RefSeq" id="WP_166030973.1">
    <property type="nucleotide sequence ID" value="NZ_CP048877.1"/>
</dbReference>
<proteinExistence type="predicted"/>
<name>A0A6G7PT05_9BACT</name>
<organism evidence="5 6">
    <name type="scientific">Thermosulfuriphilus ammonigenes</name>
    <dbReference type="NCBI Taxonomy" id="1936021"/>
    <lineage>
        <taxon>Bacteria</taxon>
        <taxon>Pseudomonadati</taxon>
        <taxon>Thermodesulfobacteriota</taxon>
        <taxon>Thermodesulfobacteria</taxon>
        <taxon>Thermodesulfobacteriales</taxon>
        <taxon>Thermodesulfobacteriaceae</taxon>
        <taxon>Thermosulfuriphilus</taxon>
    </lineage>
</organism>
<dbReference type="InterPro" id="IPR050954">
    <property type="entry name" value="ET_IronSulfur_Cluster-Binding"/>
</dbReference>
<dbReference type="PANTHER" id="PTHR43177">
    <property type="entry name" value="PROTEIN NRFC"/>
    <property type="match status" value="1"/>
</dbReference>
<dbReference type="PROSITE" id="PS00198">
    <property type="entry name" value="4FE4S_FER_1"/>
    <property type="match status" value="1"/>
</dbReference>
<dbReference type="NCBIfam" id="NF045797">
    <property type="entry name" value="DsrO"/>
    <property type="match status" value="1"/>
</dbReference>
<sequence length="262" mass="29817">MGVTRRSFLKIAGLSSLVGLGSGSIVELLDRSRAQAAQTRVEVPEGALRAKRWAMAIFIKKCLEHEHCNECISACHYVHNVPNIPNKKHEVKWIWKEEYKHAFPDQEHEFNEELFKELPFLLLCNHCEHPPCVRVCPTKATFQRPDGIVAMDYHRCIGCRFCMAACPYGSRSFNWEDPRPYIKNPYLEFPTRMKGVVEKCNFCVERLARGLRPACVEACKAGALVFGDLADPDSEVSVALRENFSIRRKPELGTGPCVFYIV</sequence>
<dbReference type="InterPro" id="IPR006311">
    <property type="entry name" value="TAT_signal"/>
</dbReference>
<dbReference type="Gene3D" id="3.30.70.20">
    <property type="match status" value="2"/>
</dbReference>
<keyword evidence="4" id="KW-0411">Iron-sulfur</keyword>
<dbReference type="PROSITE" id="PS51379">
    <property type="entry name" value="4FE4S_FER_2"/>
    <property type="match status" value="1"/>
</dbReference>
<dbReference type="PANTHER" id="PTHR43177:SF3">
    <property type="entry name" value="PROTEIN NRFC HOMOLOG"/>
    <property type="match status" value="1"/>
</dbReference>
<protein>
    <submittedName>
        <fullName evidence="5">4Fe-4S dicluster domain-containing protein</fullName>
    </submittedName>
</protein>
<reference evidence="5 6" key="1">
    <citation type="submission" date="2020-02" db="EMBL/GenBank/DDBJ databases">
        <title>Genome analysis of Thermosulfuriphilus ammonigenes ST65T, an anaerobic thermophilic chemolithoautotrophic bacterium isolated from a deep-sea hydrothermal vent.</title>
        <authorList>
            <person name="Slobodkina G."/>
            <person name="Allioux M."/>
            <person name="Merkel A."/>
            <person name="Alain K."/>
            <person name="Jebbar M."/>
            <person name="Slobodkin A."/>
        </authorList>
    </citation>
    <scope>NUCLEOTIDE SEQUENCE [LARGE SCALE GENOMIC DNA]</scope>
    <source>
        <strain evidence="5 6">ST65</strain>
    </source>
</reference>
<gene>
    <name evidence="5" type="ORF">G4V39_00025</name>
</gene>
<dbReference type="KEGG" id="tav:G4V39_00025"/>
<keyword evidence="6" id="KW-1185">Reference proteome</keyword>
<dbReference type="GO" id="GO:0046872">
    <property type="term" value="F:metal ion binding"/>
    <property type="evidence" value="ECO:0007669"/>
    <property type="project" value="UniProtKB-KW"/>
</dbReference>
<evidence type="ECO:0000313" key="5">
    <source>
        <dbReference type="EMBL" id="QIJ70750.1"/>
    </source>
</evidence>
<keyword evidence="2" id="KW-0479">Metal-binding</keyword>
<dbReference type="PROSITE" id="PS51318">
    <property type="entry name" value="TAT"/>
    <property type="match status" value="1"/>
</dbReference>
<dbReference type="AlphaFoldDB" id="A0A6G7PT05"/>